<comment type="caution">
    <text evidence="5">The sequence shown here is derived from an EMBL/GenBank/DDBJ whole genome shotgun (WGS) entry which is preliminary data.</text>
</comment>
<keyword evidence="6" id="KW-1185">Reference proteome</keyword>
<evidence type="ECO:0000256" key="1">
    <source>
        <dbReference type="ARBA" id="ARBA00004418"/>
    </source>
</evidence>
<protein>
    <submittedName>
        <fullName evidence="5">Sugar ABC transporter substrate-binding protein</fullName>
    </submittedName>
</protein>
<evidence type="ECO:0000313" key="5">
    <source>
        <dbReference type="EMBL" id="GEO36171.1"/>
    </source>
</evidence>
<dbReference type="Gene3D" id="3.40.50.2300">
    <property type="match status" value="2"/>
</dbReference>
<accession>A0A512DI60</accession>
<dbReference type="Proteomes" id="UP000321523">
    <property type="component" value="Unassembled WGS sequence"/>
</dbReference>
<comment type="subcellular location">
    <subcellularLocation>
        <location evidence="1">Periplasm</location>
    </subcellularLocation>
</comment>
<dbReference type="GO" id="GO:0015762">
    <property type="term" value="P:rhamnose transmembrane transport"/>
    <property type="evidence" value="ECO:0007669"/>
    <property type="project" value="InterPro"/>
</dbReference>
<dbReference type="CDD" id="cd20000">
    <property type="entry name" value="PBP1_ABC_rhamnose"/>
    <property type="match status" value="1"/>
</dbReference>
<dbReference type="OrthoDB" id="9781890at2"/>
<dbReference type="RefSeq" id="WP_044425650.1">
    <property type="nucleotide sequence ID" value="NZ_BJYZ01000002.1"/>
</dbReference>
<dbReference type="InterPro" id="IPR050555">
    <property type="entry name" value="Bact_Solute-Bind_Prot2"/>
</dbReference>
<dbReference type="EMBL" id="BJYZ01000002">
    <property type="protein sequence ID" value="GEO36171.1"/>
    <property type="molecule type" value="Genomic_DNA"/>
</dbReference>
<comment type="similarity">
    <text evidence="2">Belongs to the bacterial solute-binding protein 2 family.</text>
</comment>
<dbReference type="InterPro" id="IPR013459">
    <property type="entry name" value="RhaS"/>
</dbReference>
<name>A0A512DI60_9PROT</name>
<dbReference type="GO" id="GO:0030246">
    <property type="term" value="F:carbohydrate binding"/>
    <property type="evidence" value="ECO:0007669"/>
    <property type="project" value="TreeGrafter"/>
</dbReference>
<feature type="signal peptide" evidence="3">
    <location>
        <begin position="1"/>
        <end position="31"/>
    </location>
</feature>
<dbReference type="SUPFAM" id="SSF53822">
    <property type="entry name" value="Periplasmic binding protein-like I"/>
    <property type="match status" value="1"/>
</dbReference>
<dbReference type="PANTHER" id="PTHR30036:SF8">
    <property type="entry name" value="ABC-TYPE SUGAR TRANSPORT SYSTEM PERIPLASMIC COMPONENT-LIKE PROTEIN"/>
    <property type="match status" value="1"/>
</dbReference>
<dbReference type="NCBIfam" id="TIGR02637">
    <property type="entry name" value="RhaS"/>
    <property type="match status" value="1"/>
</dbReference>
<dbReference type="GO" id="GO:0030288">
    <property type="term" value="C:outer membrane-bounded periplasmic space"/>
    <property type="evidence" value="ECO:0007669"/>
    <property type="project" value="TreeGrafter"/>
</dbReference>
<reference evidence="5 6" key="1">
    <citation type="submission" date="2019-07" db="EMBL/GenBank/DDBJ databases">
        <title>Whole genome shotgun sequence of Skermanella aerolata NBRC 106429.</title>
        <authorList>
            <person name="Hosoyama A."/>
            <person name="Uohara A."/>
            <person name="Ohji S."/>
            <person name="Ichikawa N."/>
        </authorList>
    </citation>
    <scope>NUCLEOTIDE SEQUENCE [LARGE SCALE GENOMIC DNA]</scope>
    <source>
        <strain evidence="5 6">NBRC 106429</strain>
    </source>
</reference>
<dbReference type="InterPro" id="IPR028082">
    <property type="entry name" value="Peripla_BP_I"/>
</dbReference>
<keyword evidence="3" id="KW-0732">Signal</keyword>
<dbReference type="AlphaFoldDB" id="A0A512DI60"/>
<evidence type="ECO:0000256" key="2">
    <source>
        <dbReference type="ARBA" id="ARBA00007639"/>
    </source>
</evidence>
<dbReference type="PANTHER" id="PTHR30036">
    <property type="entry name" value="D-XYLOSE-BINDING PERIPLASMIC PROTEIN"/>
    <property type="match status" value="1"/>
</dbReference>
<sequence length="340" mass="36033">MRRLSSAVFRVAAAFLVATITVCGAASISQAQDKVRIAFLVKNLGNRFFDAVRDGGTEAAKELGNVEIIYVGPTSATAEGQIEIINSLMAQRVNAIAISANDTNALIPATKRAMDRGIKVVSFDSAIASEGRIIQVDPSETKLIGAKQVQMMADAMGGEGEFAILSAASTMTNQNNWIAAMKEELKDPKYAKMKLVTTAYGDDQSDKSYRETLGLFKSYPNLKGIISPTSIGIVAAAKAVTDQNLVGKVYVTGLGLPSEMKAAVEAGATKSFAIWNPIDLGYTTTQIAYNLIKGTVKGVPGDEVPAGRMGKVKVGPDGVVVMAEPFTFDKSNVAEYAKVF</sequence>
<dbReference type="InterPro" id="IPR025997">
    <property type="entry name" value="SBP_2_dom"/>
</dbReference>
<evidence type="ECO:0000256" key="3">
    <source>
        <dbReference type="SAM" id="SignalP"/>
    </source>
</evidence>
<feature type="domain" description="Periplasmic binding protein" evidence="4">
    <location>
        <begin position="37"/>
        <end position="294"/>
    </location>
</feature>
<proteinExistence type="inferred from homology"/>
<feature type="chain" id="PRO_5021777092" evidence="3">
    <location>
        <begin position="32"/>
        <end position="340"/>
    </location>
</feature>
<dbReference type="Pfam" id="PF13407">
    <property type="entry name" value="Peripla_BP_4"/>
    <property type="match status" value="1"/>
</dbReference>
<gene>
    <name evidence="5" type="ORF">SAE02_03190</name>
</gene>
<evidence type="ECO:0000259" key="4">
    <source>
        <dbReference type="Pfam" id="PF13407"/>
    </source>
</evidence>
<evidence type="ECO:0000313" key="6">
    <source>
        <dbReference type="Proteomes" id="UP000321523"/>
    </source>
</evidence>
<organism evidence="5 6">
    <name type="scientific">Skermanella aerolata</name>
    <dbReference type="NCBI Taxonomy" id="393310"/>
    <lineage>
        <taxon>Bacteria</taxon>
        <taxon>Pseudomonadati</taxon>
        <taxon>Pseudomonadota</taxon>
        <taxon>Alphaproteobacteria</taxon>
        <taxon>Rhodospirillales</taxon>
        <taxon>Azospirillaceae</taxon>
        <taxon>Skermanella</taxon>
    </lineage>
</organism>